<dbReference type="Proteomes" id="UP000515159">
    <property type="component" value="Chromosome 14"/>
</dbReference>
<keyword evidence="3" id="KW-0378">Hydrolase</keyword>
<evidence type="ECO:0000256" key="1">
    <source>
        <dbReference type="ARBA" id="ARBA00004123"/>
    </source>
</evidence>
<dbReference type="InterPro" id="IPR013520">
    <property type="entry name" value="Ribonucl_H"/>
</dbReference>
<evidence type="ECO:0000256" key="4">
    <source>
        <dbReference type="ARBA" id="ARBA00022839"/>
    </source>
</evidence>
<name>A0A6P8PIG5_GEOSA</name>
<dbReference type="CTD" id="64782"/>
<dbReference type="InterPro" id="IPR037433">
    <property type="entry name" value="ISG20_DEDDh"/>
</dbReference>
<proteinExistence type="predicted"/>
<dbReference type="InterPro" id="IPR036397">
    <property type="entry name" value="RNaseH_sf"/>
</dbReference>
<dbReference type="InterPro" id="IPR047021">
    <property type="entry name" value="REXO1/3/4-like"/>
</dbReference>
<dbReference type="PANTHER" id="PTHR12801">
    <property type="entry name" value="RNA EXONUCLEASE REXO1 / RECO3 FAMILY MEMBER-RELATED"/>
    <property type="match status" value="1"/>
</dbReference>
<dbReference type="KEGG" id="gsh:117348005"/>
<dbReference type="GO" id="GO:0000175">
    <property type="term" value="F:3'-5'-RNA exonuclease activity"/>
    <property type="evidence" value="ECO:0007669"/>
    <property type="project" value="InterPro"/>
</dbReference>
<dbReference type="FunFam" id="3.30.420.10:FF:000007">
    <property type="entry name" value="Interferon-stimulated exonuclease gene 20"/>
    <property type="match status" value="1"/>
</dbReference>
<feature type="domain" description="Exonuclease" evidence="9">
    <location>
        <begin position="217"/>
        <end position="383"/>
    </location>
</feature>
<evidence type="ECO:0000256" key="5">
    <source>
        <dbReference type="ARBA" id="ARBA00023242"/>
    </source>
</evidence>
<evidence type="ECO:0000256" key="6">
    <source>
        <dbReference type="ARBA" id="ARBA00081815"/>
    </source>
</evidence>
<keyword evidence="4" id="KW-0269">Exonuclease</keyword>
<evidence type="ECO:0000256" key="3">
    <source>
        <dbReference type="ARBA" id="ARBA00022801"/>
    </source>
</evidence>
<dbReference type="GeneID" id="117348005"/>
<gene>
    <name evidence="11" type="primary">AEN</name>
</gene>
<keyword evidence="10" id="KW-1185">Reference proteome</keyword>
<dbReference type="InParanoid" id="A0A6P8PIG5"/>
<feature type="compositionally biased region" description="Acidic residues" evidence="8">
    <location>
        <begin position="409"/>
        <end position="419"/>
    </location>
</feature>
<dbReference type="InterPro" id="IPR012337">
    <property type="entry name" value="RNaseH-like_sf"/>
</dbReference>
<dbReference type="RefSeq" id="XP_033775451.1">
    <property type="nucleotide sequence ID" value="XM_033919560.1"/>
</dbReference>
<dbReference type="OrthoDB" id="16516at2759"/>
<dbReference type="Pfam" id="PF00929">
    <property type="entry name" value="RNase_T"/>
    <property type="match status" value="1"/>
</dbReference>
<accession>A0A6P8PIG5</accession>
<protein>
    <recommendedName>
        <fullName evidence="6">Exonuclease XPMC2</fullName>
    </recommendedName>
    <alternativeName>
        <fullName evidence="7">Prevents mitotic catastrophe 2 protein</fullName>
    </alternativeName>
</protein>
<evidence type="ECO:0000259" key="9">
    <source>
        <dbReference type="SMART" id="SM00479"/>
    </source>
</evidence>
<evidence type="ECO:0000313" key="10">
    <source>
        <dbReference type="Proteomes" id="UP000515159"/>
    </source>
</evidence>
<dbReference type="AlphaFoldDB" id="A0A6P8PIG5"/>
<dbReference type="PANTHER" id="PTHR12801:SF57">
    <property type="entry name" value="APOPTOSIS-ENHANCING NUCLEASE"/>
    <property type="match status" value="1"/>
</dbReference>
<dbReference type="SMART" id="SM00479">
    <property type="entry name" value="EXOIII"/>
    <property type="match status" value="1"/>
</dbReference>
<feature type="region of interest" description="Disordered" evidence="8">
    <location>
        <begin position="391"/>
        <end position="419"/>
    </location>
</feature>
<dbReference type="GO" id="GO:0003676">
    <property type="term" value="F:nucleic acid binding"/>
    <property type="evidence" value="ECO:0007669"/>
    <property type="project" value="InterPro"/>
</dbReference>
<dbReference type="SUPFAM" id="SSF53098">
    <property type="entry name" value="Ribonuclease H-like"/>
    <property type="match status" value="1"/>
</dbReference>
<feature type="compositionally biased region" description="Low complexity" evidence="8">
    <location>
        <begin position="193"/>
        <end position="209"/>
    </location>
</feature>
<sequence length="419" mass="46539">MGSGAEGACRGMSEVHVLQRAGQGRRSCAGERLLDGGRIGRPAMHFRKSMESSDSNVPFPMNETGSGEPVQAFLSSVESDHSFQSCGSAQKRKKKKCRKHQRFLDYRALLRQRRLLNPRVEVENHSVRFESTGASKSIENKDQISPIESRCSIKPAINTVEKVCGKLNMLKEVLPCSLPGVQHMPLNSQGDDSGLSMASSSTSSRPSSPCSWQNPVKCVAIDCEMVGTGPGAKISELARCSVVSYNGDVIYDKYIKPTMPVVDYRTRWSGITERHMRGAVPFQVAQKEILKILKGKVVVGHALHHDFHALKYSHPKAKTRDTSRAPWLNQKAELPSKATASLKVLAWQLLHKRIQVGKAGHSSVEDALTSLELYKLVEVEWEQDLARISQSSPSSTFSEDSDHYMEDQYWPEDLSEDCK</sequence>
<keyword evidence="2" id="KW-0540">Nuclease</keyword>
<organism evidence="10 11">
    <name type="scientific">Geotrypetes seraphini</name>
    <name type="common">Gaboon caecilian</name>
    <name type="synonym">Caecilia seraphini</name>
    <dbReference type="NCBI Taxonomy" id="260995"/>
    <lineage>
        <taxon>Eukaryota</taxon>
        <taxon>Metazoa</taxon>
        <taxon>Chordata</taxon>
        <taxon>Craniata</taxon>
        <taxon>Vertebrata</taxon>
        <taxon>Euteleostomi</taxon>
        <taxon>Amphibia</taxon>
        <taxon>Gymnophiona</taxon>
        <taxon>Geotrypetes</taxon>
    </lineage>
</organism>
<comment type="subcellular location">
    <subcellularLocation>
        <location evidence="1">Nucleus</location>
    </subcellularLocation>
</comment>
<dbReference type="CDD" id="cd06149">
    <property type="entry name" value="ISG20"/>
    <property type="match status" value="1"/>
</dbReference>
<dbReference type="GO" id="GO:0005730">
    <property type="term" value="C:nucleolus"/>
    <property type="evidence" value="ECO:0007669"/>
    <property type="project" value="UniProtKB-ARBA"/>
</dbReference>
<evidence type="ECO:0000256" key="2">
    <source>
        <dbReference type="ARBA" id="ARBA00022722"/>
    </source>
</evidence>
<evidence type="ECO:0000256" key="7">
    <source>
        <dbReference type="ARBA" id="ARBA00082963"/>
    </source>
</evidence>
<evidence type="ECO:0000313" key="11">
    <source>
        <dbReference type="RefSeq" id="XP_033775451.1"/>
    </source>
</evidence>
<reference evidence="11" key="1">
    <citation type="submission" date="2025-08" db="UniProtKB">
        <authorList>
            <consortium name="RefSeq"/>
        </authorList>
    </citation>
    <scope>IDENTIFICATION</scope>
</reference>
<feature type="region of interest" description="Disordered" evidence="8">
    <location>
        <begin position="185"/>
        <end position="209"/>
    </location>
</feature>
<keyword evidence="5" id="KW-0539">Nucleus</keyword>
<dbReference type="FunCoup" id="A0A6P8PIG5">
    <property type="interactions" value="2320"/>
</dbReference>
<evidence type="ECO:0000256" key="8">
    <source>
        <dbReference type="SAM" id="MobiDB-lite"/>
    </source>
</evidence>
<dbReference type="Gene3D" id="3.30.420.10">
    <property type="entry name" value="Ribonuclease H-like superfamily/Ribonuclease H"/>
    <property type="match status" value="1"/>
</dbReference>